<evidence type="ECO:0000313" key="2">
    <source>
        <dbReference type="EMBL" id="GMH11345.1"/>
    </source>
</evidence>
<evidence type="ECO:0000256" key="1">
    <source>
        <dbReference type="SAM" id="MobiDB-lite"/>
    </source>
</evidence>
<accession>A0AAD3SH06</accession>
<protein>
    <submittedName>
        <fullName evidence="2">Uncharacterized protein</fullName>
    </submittedName>
</protein>
<comment type="caution">
    <text evidence="2">The sequence shown here is derived from an EMBL/GenBank/DDBJ whole genome shotgun (WGS) entry which is preliminary data.</text>
</comment>
<proteinExistence type="predicted"/>
<name>A0AAD3SH06_NEPGR</name>
<keyword evidence="3" id="KW-1185">Reference proteome</keyword>
<dbReference type="EMBL" id="BSYO01000011">
    <property type="protein sequence ID" value="GMH11345.1"/>
    <property type="molecule type" value="Genomic_DNA"/>
</dbReference>
<dbReference type="Proteomes" id="UP001279734">
    <property type="component" value="Unassembled WGS sequence"/>
</dbReference>
<sequence length="133" mass="14905">MSSREAVVLAQPVETRDKATRALTKESQCSSMMLTSELNSALENCHHPTGNTMQRHLQAKTQPQDFEGFRGSSPLRARKENHAFRDGEVMDPQITEDANKPHSYGVQIQNCKCLTLRARNRHPSRATGRTESA</sequence>
<dbReference type="AlphaFoldDB" id="A0AAD3SH06"/>
<organism evidence="2 3">
    <name type="scientific">Nepenthes gracilis</name>
    <name type="common">Slender pitcher plant</name>
    <dbReference type="NCBI Taxonomy" id="150966"/>
    <lineage>
        <taxon>Eukaryota</taxon>
        <taxon>Viridiplantae</taxon>
        <taxon>Streptophyta</taxon>
        <taxon>Embryophyta</taxon>
        <taxon>Tracheophyta</taxon>
        <taxon>Spermatophyta</taxon>
        <taxon>Magnoliopsida</taxon>
        <taxon>eudicotyledons</taxon>
        <taxon>Gunneridae</taxon>
        <taxon>Pentapetalae</taxon>
        <taxon>Caryophyllales</taxon>
        <taxon>Nepenthaceae</taxon>
        <taxon>Nepenthes</taxon>
    </lineage>
</organism>
<reference evidence="2" key="1">
    <citation type="submission" date="2023-05" db="EMBL/GenBank/DDBJ databases">
        <title>Nepenthes gracilis genome sequencing.</title>
        <authorList>
            <person name="Fukushima K."/>
        </authorList>
    </citation>
    <scope>NUCLEOTIDE SEQUENCE</scope>
    <source>
        <strain evidence="2">SING2019-196</strain>
    </source>
</reference>
<feature type="region of interest" description="Disordered" evidence="1">
    <location>
        <begin position="65"/>
        <end position="102"/>
    </location>
</feature>
<feature type="compositionally biased region" description="Basic and acidic residues" evidence="1">
    <location>
        <begin position="77"/>
        <end position="88"/>
    </location>
</feature>
<gene>
    <name evidence="2" type="ORF">Nepgr_013186</name>
</gene>
<evidence type="ECO:0000313" key="3">
    <source>
        <dbReference type="Proteomes" id="UP001279734"/>
    </source>
</evidence>